<dbReference type="InterPro" id="IPR002872">
    <property type="entry name" value="Proline_DH_dom"/>
</dbReference>
<dbReference type="InterPro" id="IPR015659">
    <property type="entry name" value="Proline_oxidase"/>
</dbReference>
<dbReference type="PANTHER" id="PTHR13914">
    <property type="entry name" value="PROLINE OXIDASE"/>
    <property type="match status" value="1"/>
</dbReference>
<comment type="caution">
    <text evidence="12">The sequence shown here is derived from an EMBL/GenBank/DDBJ whole genome shotgun (WGS) entry which is preliminary data.</text>
</comment>
<comment type="cofactor">
    <cofactor evidence="10">
        <name>FAD</name>
        <dbReference type="ChEBI" id="CHEBI:57692"/>
    </cofactor>
    <text evidence="10">Binds 1 FAD per subunit.</text>
</comment>
<name>A0A419X7T6_9BACT</name>
<dbReference type="SUPFAM" id="SSF51730">
    <property type="entry name" value="FAD-linked oxidoreductase"/>
    <property type="match status" value="1"/>
</dbReference>
<comment type="pathway">
    <text evidence="1">Amino-acid degradation; L-proline degradation into L-glutamate; L-glutamate from L-proline: step 1/2.</text>
</comment>
<evidence type="ECO:0000259" key="11">
    <source>
        <dbReference type="Pfam" id="PF01619"/>
    </source>
</evidence>
<sequence>MFNKLIAATLPYMPKKLVWIFSKRYIAGETISDAVRESKKLNDQGIKVTVDLLGEFIKNLDEATENKEAYLEIIETFEANKIDGNYSVKPTFFGLLLDEEVCYQNIRTVVAKAAEYNNFVRIDMEDSPCVDKEISIFRRLKKEFPKNVGLVVQAYLKRTLNDLNNMMDMQNGVSKLNYRLCKGIYVEPEEIAYKKYEEINEYFLKDLDFMFKNDVYPGIATHDKPLVDGAYKLIEKYNVPKDKYEFQMLYGVTPELRKSIVEKGHTMRVYVPFGKDWFGYSTRRLKENPKMASLIIKALFNRG</sequence>
<proteinExistence type="predicted"/>
<reference evidence="12 13" key="1">
    <citation type="submission" date="2018-09" db="EMBL/GenBank/DDBJ databases">
        <title>Genomic Encyclopedia of Archaeal and Bacterial Type Strains, Phase II (KMG-II): from individual species to whole genera.</title>
        <authorList>
            <person name="Goeker M."/>
        </authorList>
    </citation>
    <scope>NUCLEOTIDE SEQUENCE [LARGE SCALE GENOMIC DNA]</scope>
    <source>
        <strain evidence="12 13">DSM 21950</strain>
    </source>
</reference>
<keyword evidence="3" id="KW-0285">Flavoprotein</keyword>
<feature type="binding site" evidence="9">
    <location>
        <position position="89"/>
    </location>
    <ligand>
        <name>substrate</name>
    </ligand>
</feature>
<evidence type="ECO:0000256" key="7">
    <source>
        <dbReference type="ARBA" id="ARBA00023062"/>
    </source>
</evidence>
<dbReference type="OrthoDB" id="9773461at2"/>
<dbReference type="PANTHER" id="PTHR13914:SF0">
    <property type="entry name" value="PROLINE DEHYDROGENASE 1, MITOCHONDRIAL"/>
    <property type="match status" value="1"/>
</dbReference>
<dbReference type="InterPro" id="IPR008219">
    <property type="entry name" value="PRODH_bac_arc"/>
</dbReference>
<keyword evidence="13" id="KW-1185">Reference proteome</keyword>
<comment type="catalytic activity">
    <reaction evidence="8">
        <text>L-proline + a quinone = (S)-1-pyrroline-5-carboxylate + a quinol + H(+)</text>
        <dbReference type="Rhea" id="RHEA:23784"/>
        <dbReference type="ChEBI" id="CHEBI:15378"/>
        <dbReference type="ChEBI" id="CHEBI:17388"/>
        <dbReference type="ChEBI" id="CHEBI:24646"/>
        <dbReference type="ChEBI" id="CHEBI:60039"/>
        <dbReference type="ChEBI" id="CHEBI:132124"/>
        <dbReference type="EC" id="1.5.5.2"/>
    </reaction>
</comment>
<evidence type="ECO:0000256" key="9">
    <source>
        <dbReference type="PIRSR" id="PIRSR000196-1"/>
    </source>
</evidence>
<dbReference type="EMBL" id="RAPQ01000008">
    <property type="protein sequence ID" value="RKE03807.1"/>
    <property type="molecule type" value="Genomic_DNA"/>
</dbReference>
<dbReference type="Proteomes" id="UP000284531">
    <property type="component" value="Unassembled WGS sequence"/>
</dbReference>
<gene>
    <name evidence="12" type="ORF">BXY64_0817</name>
</gene>
<dbReference type="PIRSF" id="PIRSF000196">
    <property type="entry name" value="Pro_dehydrog"/>
    <property type="match status" value="1"/>
</dbReference>
<evidence type="ECO:0000256" key="6">
    <source>
        <dbReference type="ARBA" id="ARBA00023002"/>
    </source>
</evidence>
<dbReference type="AlphaFoldDB" id="A0A419X7T6"/>
<evidence type="ECO:0000256" key="4">
    <source>
        <dbReference type="ARBA" id="ARBA00022741"/>
    </source>
</evidence>
<evidence type="ECO:0000313" key="12">
    <source>
        <dbReference type="EMBL" id="RKE03807.1"/>
    </source>
</evidence>
<dbReference type="EC" id="1.5.5.2" evidence="2"/>
<evidence type="ECO:0000256" key="1">
    <source>
        <dbReference type="ARBA" id="ARBA00004739"/>
    </source>
</evidence>
<protein>
    <recommendedName>
        <fullName evidence="2">proline dehydrogenase</fullName>
        <ecNumber evidence="2">1.5.5.2</ecNumber>
    </recommendedName>
</protein>
<feature type="binding site" evidence="9">
    <location>
        <position position="283"/>
    </location>
    <ligand>
        <name>substrate</name>
    </ligand>
</feature>
<feature type="binding site" evidence="10">
    <location>
        <position position="124"/>
    </location>
    <ligand>
        <name>FAD</name>
        <dbReference type="ChEBI" id="CHEBI:57692"/>
    </ligand>
</feature>
<evidence type="ECO:0000256" key="5">
    <source>
        <dbReference type="ARBA" id="ARBA00022827"/>
    </source>
</evidence>
<keyword evidence="6" id="KW-0560">Oxidoreductase</keyword>
<evidence type="ECO:0000256" key="10">
    <source>
        <dbReference type="PIRSR" id="PIRSR000196-2"/>
    </source>
</evidence>
<evidence type="ECO:0000256" key="3">
    <source>
        <dbReference type="ARBA" id="ARBA00022630"/>
    </source>
</evidence>
<evidence type="ECO:0000256" key="8">
    <source>
        <dbReference type="ARBA" id="ARBA00048779"/>
    </source>
</evidence>
<dbReference type="Pfam" id="PF01619">
    <property type="entry name" value="Pro_dh"/>
    <property type="match status" value="1"/>
</dbReference>
<dbReference type="GO" id="GO:0004657">
    <property type="term" value="F:proline dehydrogenase activity"/>
    <property type="evidence" value="ECO:0007669"/>
    <property type="project" value="UniProtKB-EC"/>
</dbReference>
<feature type="binding site" evidence="9">
    <location>
        <position position="284"/>
    </location>
    <ligand>
        <name>substrate</name>
    </ligand>
</feature>
<evidence type="ECO:0000313" key="13">
    <source>
        <dbReference type="Proteomes" id="UP000284531"/>
    </source>
</evidence>
<dbReference type="GO" id="GO:0010133">
    <property type="term" value="P:L-proline catabolic process to L-glutamate"/>
    <property type="evidence" value="ECO:0007669"/>
    <property type="project" value="UniProtKB-UniPathway"/>
</dbReference>
<keyword evidence="7" id="KW-0642">Proline metabolism</keyword>
<feature type="binding site" evidence="10">
    <location>
        <position position="153"/>
    </location>
    <ligand>
        <name>FAD</name>
        <dbReference type="ChEBI" id="CHEBI:57692"/>
    </ligand>
</feature>
<evidence type="ECO:0000256" key="2">
    <source>
        <dbReference type="ARBA" id="ARBA00012695"/>
    </source>
</evidence>
<dbReference type="UniPathway" id="UPA00261">
    <property type="reaction ID" value="UER00373"/>
</dbReference>
<organism evidence="12 13">
    <name type="scientific">Marinifilum flexuosum</name>
    <dbReference type="NCBI Taxonomy" id="1117708"/>
    <lineage>
        <taxon>Bacteria</taxon>
        <taxon>Pseudomonadati</taxon>
        <taxon>Bacteroidota</taxon>
        <taxon>Bacteroidia</taxon>
        <taxon>Marinilabiliales</taxon>
        <taxon>Marinifilaceae</taxon>
    </lineage>
</organism>
<accession>A0A419X7T6</accession>
<dbReference type="RefSeq" id="WP_120238642.1">
    <property type="nucleotide sequence ID" value="NZ_RAPQ01000008.1"/>
</dbReference>
<dbReference type="InterPro" id="IPR029041">
    <property type="entry name" value="FAD-linked_oxidoreductase-like"/>
</dbReference>
<feature type="binding site" evidence="10">
    <location>
        <begin position="221"/>
        <end position="222"/>
    </location>
    <ligand>
        <name>FAD</name>
        <dbReference type="ChEBI" id="CHEBI:57692"/>
    </ligand>
</feature>
<keyword evidence="4 10" id="KW-0547">Nucleotide-binding</keyword>
<dbReference type="Gene3D" id="3.20.20.220">
    <property type="match status" value="1"/>
</dbReference>
<keyword evidence="5 10" id="KW-0274">FAD</keyword>
<dbReference type="GO" id="GO:0000166">
    <property type="term" value="F:nucleotide binding"/>
    <property type="evidence" value="ECO:0007669"/>
    <property type="project" value="UniProtKB-KW"/>
</dbReference>
<feature type="domain" description="Proline dehydrogenase" evidence="11">
    <location>
        <begin position="35"/>
        <end position="293"/>
    </location>
</feature>